<feature type="binding site" evidence="6">
    <location>
        <position position="423"/>
    </location>
    <ligand>
        <name>Zn(2+)</name>
        <dbReference type="ChEBI" id="CHEBI:29105"/>
        <note>catalytic</note>
    </ligand>
</feature>
<dbReference type="PANTHER" id="PTHR39540">
    <property type="match status" value="1"/>
</dbReference>
<dbReference type="PANTHER" id="PTHR39540:SF1">
    <property type="entry name" value="DICTOMALLEIN-1-RELATED"/>
    <property type="match status" value="1"/>
</dbReference>
<feature type="domain" description="Fibronectin type-III" evidence="8">
    <location>
        <begin position="882"/>
        <end position="966"/>
    </location>
</feature>
<feature type="binding site" evidence="6">
    <location>
        <position position="419"/>
    </location>
    <ligand>
        <name>Zn(2+)</name>
        <dbReference type="ChEBI" id="CHEBI:29105"/>
        <note>catalytic</note>
    </ligand>
</feature>
<accession>A0A345CPI0</accession>
<dbReference type="InterPro" id="IPR051256">
    <property type="entry name" value="Dictomallein"/>
</dbReference>
<dbReference type="InterPro" id="IPR022218">
    <property type="entry name" value="TagA_dom"/>
</dbReference>
<proteinExistence type="predicted"/>
<evidence type="ECO:0000313" key="11">
    <source>
        <dbReference type="Proteomes" id="UP000264980"/>
    </source>
</evidence>
<name>A0A345CPI0_9GAMM</name>
<feature type="active site" evidence="6">
    <location>
        <position position="420"/>
    </location>
</feature>
<gene>
    <name evidence="10" type="ORF">AV903_03280</name>
</gene>
<dbReference type="Pfam" id="PF10462">
    <property type="entry name" value="Peptidase_M66"/>
    <property type="match status" value="1"/>
</dbReference>
<evidence type="ECO:0000313" key="10">
    <source>
        <dbReference type="EMBL" id="AXF75347.1"/>
    </source>
</evidence>
<keyword evidence="4 6" id="KW-0862">Zinc</keyword>
<feature type="binding site" evidence="6">
    <location>
        <position position="429"/>
    </location>
    <ligand>
        <name>Zn(2+)</name>
        <dbReference type="ChEBI" id="CHEBI:29105"/>
        <note>catalytic</note>
    </ligand>
</feature>
<evidence type="ECO:0000256" key="5">
    <source>
        <dbReference type="ARBA" id="ARBA00023049"/>
    </source>
</evidence>
<dbReference type="InterPro" id="IPR019503">
    <property type="entry name" value="Peptidase_M66_dom"/>
</dbReference>
<keyword evidence="5 6" id="KW-0482">Metalloprotease</keyword>
<dbReference type="PROSITE" id="PS50853">
    <property type="entry name" value="FN3"/>
    <property type="match status" value="2"/>
</dbReference>
<evidence type="ECO:0000256" key="4">
    <source>
        <dbReference type="ARBA" id="ARBA00022833"/>
    </source>
</evidence>
<evidence type="ECO:0000256" key="7">
    <source>
        <dbReference type="SAM" id="MobiDB-lite"/>
    </source>
</evidence>
<dbReference type="InterPro" id="IPR048990">
    <property type="entry name" value="StcE_b-sandwich"/>
</dbReference>
<sequence>MIPNENAASKPHKTNSEKLVFNNSDNTNDLQGSLSANIKFAQSQIIPARPVPGDPQPHLVAFRETLVLVKPQDNLDAITLRVTDTEGKIIGILPLQKPEDLPNTAYHIDGIPDNFDFLPLPGSTHTITTNSEINELNNPSASYLRELLQRYTLIAISTFDGSWTRDIYLPDNLAQEGRVVHVISHATLTSNIIFSGRRATISNGESGQFKFISGQWVWDGELLNQNIIYAENTWSATIPARWIKPGIRMQFDSNNRSGKLNDIKVGAPSELLIHTIDIGMLTPPRDAYAFAKDPQAHREYFQTVPISRLIVSNYQSLHLKEVMLPNGTLLTDSDPSVGGWHQGTMREKIGKELISLGINHANYGINSSTGIGEWTPYTAAQLTAHNSRGNYSNGVQVHGGSGGAGMVTLDQSLGNEFSHEVGHNYGLGHYVGGFNGSVHHAAGSLNSTWGWDKDLNRFIPNFRPVINHQASCLEEHCQAPFHGRSFGFDAMAGGEPMSLLNRFTLYTPHVAEIIQRFLEKKVVFSPNSTTGFKKWNSSTQRMEPYALKQNTINAVTAANSDLSANALSELFRQEEMIQVEMHDGNWSSTIDVPQASRANNQHIIRVKNNATWSSQLHINDESVSVPRGFDRSYLSNASVWNECIVIDMNMDRTVASNHSLSQTELASYIANFHVVSIVMTENDWAGDIYFPVSSQLNKGRVITIENTAMLPTTVHVNGLNMQIQIGENKHYISEGHGWREIALIKDITANRQPKSFGVPVTTLVGYYDPQGELPGYIYPALHGAYGFLYSDDSNTLKESDCQLWVETGAHIQRFKLGNTRLAHNAMNKFHINIAQSDQIRTVRLIYNGQTISSKTIEPIHTPLTYTINGETADDESPVVPASPEGLQVTNATANSISLVWNRLNTPVINYRIYRDGNLLTTSIEPRYTDAGLSANTQHLYAVSAVGDNNQESGRSASIAARTTLPENPNHPPTAPGNLHSTSVTSDSISLAWEASSGSSPLHEYSIYRGVNNNIISALARIPASQLTYHDVGVSSDTCYRYFVIARDALGRLSVQSNTLTLTTPAAAD</sequence>
<dbReference type="GO" id="GO:0006508">
    <property type="term" value="P:proteolysis"/>
    <property type="evidence" value="ECO:0007669"/>
    <property type="project" value="UniProtKB-UniRule"/>
</dbReference>
<dbReference type="CDD" id="cd00063">
    <property type="entry name" value="FN3"/>
    <property type="match status" value="2"/>
</dbReference>
<evidence type="ECO:0000259" key="9">
    <source>
        <dbReference type="PROSITE" id="PS51694"/>
    </source>
</evidence>
<keyword evidence="3 6" id="KW-0378">Hydrolase</keyword>
<organism evidence="10 11">
    <name type="scientific">Erwinia tracheiphila</name>
    <dbReference type="NCBI Taxonomy" id="65700"/>
    <lineage>
        <taxon>Bacteria</taxon>
        <taxon>Pseudomonadati</taxon>
        <taxon>Pseudomonadota</taxon>
        <taxon>Gammaproteobacteria</taxon>
        <taxon>Enterobacterales</taxon>
        <taxon>Erwiniaceae</taxon>
        <taxon>Erwinia</taxon>
    </lineage>
</organism>
<feature type="domain" description="Fibronectin type-III" evidence="8">
    <location>
        <begin position="974"/>
        <end position="1066"/>
    </location>
</feature>
<dbReference type="SUPFAM" id="SSF49265">
    <property type="entry name" value="Fibronectin type III"/>
    <property type="match status" value="1"/>
</dbReference>
<dbReference type="SMART" id="SM00060">
    <property type="entry name" value="FN3"/>
    <property type="match status" value="2"/>
</dbReference>
<evidence type="ECO:0000256" key="1">
    <source>
        <dbReference type="ARBA" id="ARBA00022670"/>
    </source>
</evidence>
<dbReference type="Gene3D" id="2.60.120.1230">
    <property type="match status" value="3"/>
</dbReference>
<dbReference type="InterPro" id="IPR036116">
    <property type="entry name" value="FN3_sf"/>
</dbReference>
<evidence type="ECO:0000259" key="8">
    <source>
        <dbReference type="PROSITE" id="PS50853"/>
    </source>
</evidence>
<dbReference type="EMBL" id="CP013970">
    <property type="protein sequence ID" value="AXF75347.1"/>
    <property type="molecule type" value="Genomic_DNA"/>
</dbReference>
<feature type="region of interest" description="Disordered" evidence="7">
    <location>
        <begin position="962"/>
        <end position="982"/>
    </location>
</feature>
<dbReference type="Pfam" id="PF20944">
    <property type="entry name" value="StcE_b-sandwich"/>
    <property type="match status" value="2"/>
</dbReference>
<dbReference type="AlphaFoldDB" id="A0A345CPI0"/>
<evidence type="ECO:0000256" key="6">
    <source>
        <dbReference type="PROSITE-ProRule" id="PRU01031"/>
    </source>
</evidence>
<evidence type="ECO:0000256" key="3">
    <source>
        <dbReference type="ARBA" id="ARBA00022801"/>
    </source>
</evidence>
<keyword evidence="10" id="KW-0449">Lipoprotein</keyword>
<dbReference type="GO" id="GO:0004222">
    <property type="term" value="F:metalloendopeptidase activity"/>
    <property type="evidence" value="ECO:0007669"/>
    <property type="project" value="UniProtKB-UniRule"/>
</dbReference>
<comment type="cofactor">
    <cofactor evidence="6">
        <name>Zn(2+)</name>
        <dbReference type="ChEBI" id="CHEBI:29105"/>
    </cofactor>
    <text evidence="6">Binds 1 zinc ion per subunit.</text>
</comment>
<dbReference type="Proteomes" id="UP000264980">
    <property type="component" value="Chromosome"/>
</dbReference>
<feature type="region of interest" description="Disordered" evidence="7">
    <location>
        <begin position="1"/>
        <end position="26"/>
    </location>
</feature>
<dbReference type="PROSITE" id="PS51694">
    <property type="entry name" value="PEPTIDASE_M66"/>
    <property type="match status" value="1"/>
</dbReference>
<evidence type="ECO:0000256" key="2">
    <source>
        <dbReference type="ARBA" id="ARBA00022723"/>
    </source>
</evidence>
<keyword evidence="2 6" id="KW-0479">Metal-binding</keyword>
<dbReference type="InterPro" id="IPR003961">
    <property type="entry name" value="FN3_dom"/>
</dbReference>
<protein>
    <submittedName>
        <fullName evidence="10">ToxR-regulated lipoprotein</fullName>
    </submittedName>
</protein>
<dbReference type="Pfam" id="PF12561">
    <property type="entry name" value="TagA"/>
    <property type="match status" value="1"/>
</dbReference>
<dbReference type="Gene3D" id="2.60.40.10">
    <property type="entry name" value="Immunoglobulins"/>
    <property type="match status" value="2"/>
</dbReference>
<keyword evidence="1 6" id="KW-0645">Protease</keyword>
<dbReference type="InterPro" id="IPR013783">
    <property type="entry name" value="Ig-like_fold"/>
</dbReference>
<feature type="domain" description="Peptidase M66" evidence="9">
    <location>
        <begin position="270"/>
        <end position="524"/>
    </location>
</feature>
<reference evidence="10 11" key="1">
    <citation type="submission" date="2016-01" db="EMBL/GenBank/DDBJ databases">
        <authorList>
            <person name="Oliw E.H."/>
        </authorList>
    </citation>
    <scope>NUCLEOTIDE SEQUENCE [LARGE SCALE GENOMIC DNA]</scope>
    <source>
        <strain evidence="10 11">MDcuke</strain>
    </source>
</reference>
<dbReference type="RefSeq" id="WP_233478743.1">
    <property type="nucleotide sequence ID" value="NZ_CP013970.1"/>
</dbReference>
<dbReference type="GO" id="GO:0046872">
    <property type="term" value="F:metal ion binding"/>
    <property type="evidence" value="ECO:0007669"/>
    <property type="project" value="UniProtKB-UniRule"/>
</dbReference>